<dbReference type="Pfam" id="PF24883">
    <property type="entry name" value="NPHP3_N"/>
    <property type="match status" value="1"/>
</dbReference>
<feature type="compositionally biased region" description="Basic and acidic residues" evidence="2">
    <location>
        <begin position="118"/>
        <end position="133"/>
    </location>
</feature>
<dbReference type="EMBL" id="KV878213">
    <property type="protein sequence ID" value="OJJ33906.1"/>
    <property type="molecule type" value="Genomic_DNA"/>
</dbReference>
<proteinExistence type="predicted"/>
<feature type="compositionally biased region" description="Polar residues" evidence="2">
    <location>
        <begin position="23"/>
        <end position="32"/>
    </location>
</feature>
<dbReference type="VEuPathDB" id="FungiDB:ASPWEDRAFT_69676"/>
<feature type="compositionally biased region" description="Basic and acidic residues" evidence="2">
    <location>
        <begin position="35"/>
        <end position="50"/>
    </location>
</feature>
<dbReference type="RefSeq" id="XP_040687582.1">
    <property type="nucleotide sequence ID" value="XM_040839062.1"/>
</dbReference>
<dbReference type="Proteomes" id="UP000184383">
    <property type="component" value="Unassembled WGS sequence"/>
</dbReference>
<dbReference type="STRING" id="1073089.A0A1L9RG39"/>
<dbReference type="InterPro" id="IPR056884">
    <property type="entry name" value="NPHP3-like_N"/>
</dbReference>
<feature type="compositionally biased region" description="Basic and acidic residues" evidence="2">
    <location>
        <begin position="144"/>
        <end position="153"/>
    </location>
</feature>
<dbReference type="SUPFAM" id="SSF52540">
    <property type="entry name" value="P-loop containing nucleoside triphosphate hydrolases"/>
    <property type="match status" value="1"/>
</dbReference>
<dbReference type="InterPro" id="IPR007111">
    <property type="entry name" value="NACHT_NTPase"/>
</dbReference>
<evidence type="ECO:0000313" key="4">
    <source>
        <dbReference type="EMBL" id="OJJ33906.1"/>
    </source>
</evidence>
<dbReference type="InterPro" id="IPR036770">
    <property type="entry name" value="Ankyrin_rpt-contain_sf"/>
</dbReference>
<keyword evidence="5" id="KW-1185">Reference proteome</keyword>
<dbReference type="Gene3D" id="1.25.40.20">
    <property type="entry name" value="Ankyrin repeat-containing domain"/>
    <property type="match status" value="1"/>
</dbReference>
<dbReference type="PANTHER" id="PTHR10039:SF16">
    <property type="entry name" value="GPI INOSITOL-DEACYLASE"/>
    <property type="match status" value="1"/>
</dbReference>
<dbReference type="SUPFAM" id="SSF48403">
    <property type="entry name" value="Ankyrin repeat"/>
    <property type="match status" value="1"/>
</dbReference>
<feature type="region of interest" description="Disordered" evidence="2">
    <location>
        <begin position="1"/>
        <end position="153"/>
    </location>
</feature>
<name>A0A1L9RG39_ASPWE</name>
<keyword evidence="1" id="KW-0677">Repeat</keyword>
<dbReference type="PROSITE" id="PS50837">
    <property type="entry name" value="NACHT"/>
    <property type="match status" value="1"/>
</dbReference>
<feature type="domain" description="NACHT" evidence="3">
    <location>
        <begin position="449"/>
        <end position="597"/>
    </location>
</feature>
<dbReference type="GeneID" id="63754910"/>
<dbReference type="PANTHER" id="PTHR10039">
    <property type="entry name" value="AMELOGENIN"/>
    <property type="match status" value="1"/>
</dbReference>
<evidence type="ECO:0000313" key="5">
    <source>
        <dbReference type="Proteomes" id="UP000184383"/>
    </source>
</evidence>
<feature type="compositionally biased region" description="Basic and acidic residues" evidence="2">
    <location>
        <begin position="58"/>
        <end position="79"/>
    </location>
</feature>
<sequence>MFGKLREKLRRVRKGGRGDDTTKGNSRSTNLFQEGRGEAAPERGQFRLEAAENANVDRPIDDTKHLNERLAEESSKCLEEPEQDGVDSDVSPTSKQHSKGTCLEKERKSDDPEFGARALDRLKDGHEQDEAKTPECPVSETIPADEKAVERSDKPGNAGLWQRAFDELNQDLKGKLCEEKAMPLENAIQDVIDRTKENFEAYQNGGLKFKKHDGKEINVRDVAKKILNSAIHCSEIVKWIAASDPSGHASSAWAIISLGLTMAKNFEDQKEAAFKSSQFLADILARYVILDNYCRTEKLPSSDGLDNAILQVYKAILEYTAEVKKRQSTSFLNRIGNSIFPDSDTELAHLRSAVEDQDNKVRNWSQIHTLLYHSTKGDEILASIEKVYQNTETIKDKVNSDEMDKILGWLSDIKYSQTQDDNQRIRTDNTGDWLLCSDEYKQWKATPGKFLWLYGPAGCGKSILCSTVIQDIKKHCNNSPSSKLSYWYFQFSRGETQNVKNMTRTIIRQLVPEELPISLVNLWKKQSHQNSDPVQDEFSTVLNDVIECHMGDHLFLIFDALDECPDNEVRERDLLLRLLKGLIDKHGNKIHLLATSRVEEDIRCHLEENLNIDPEDRINLEDRMNDDVVAFVYKALNQGKLKRWEKNEQVKHEILAKLLNTHEQRHFRWTHLQIEWLGKCKKKAKILESLKEMPKSLGEMYHKIFQEIPEDEQEDARSILIWLSFSLTPLELETVAAVVAYPDPEDVVKTCTTSLVTVSPSDGTIKLAHFSVKEFLAVSNPTHWYQFTAIGGHAEIVNRALDDLLDKTEDITAKECADDLPLIKYASTYWNDHFSELPDSDIQFPALEEKICRLFEEDIVYLNWRSVARDDFKLIAGDIPKEHSMYNSTVEPPICLACEMGVQSVVERLLLQGADPFTTYEKGYYTYTTFKVAIWNGHLTIVKQRLKNVEISEKIAEDIVTTIDLRKASLKEVEDLLNILLSTDILYDKDENGRLVLCENFVIVTAENRSGNQLMSLLLDRQEQLEVPVTEEVLDAVARNTNCGEETMRMLCDRRGKDIQITERLMWTVAENSGRNPGIPTLVFEKFGATVPLSHWTISDFVYNATPEVMEFLLQIRGDKIQVTERLLLHVARYQRHSGVFQLLWKRAPGIEITGELLWRIARERKGLEYLEFLLRECPKGCFIDDRIVQRVAKSSSGLPLMQILLDKREAGLIAFHISKRTLRAAALNSRQMMDLVINNAGPDVSINEILCLLAGYHCEIEPVLKHFLELDENLPISEEILCSAAANLLNGESTILKYLLELDKSPPISEKITEEVMVSAVRNYRQGEKVLELLFNKFPDAPVTDRVFEASCWYSRKLSLLFKRGRDHMQDSQVIARLLEKDILSLWEVNGLLDKGLLDIDDNVEAVGAQKALITALKDRHQMEKLLGLRRSDIPVTEDVILQALRNISVDPEAFQMLTDRLGSAVPTTDKMLEMSLLNQQSRFVDSLLKERQDWSLQQVWDAIWQNNQYHLRNIVKVAKFLLKYGEFDVSQTLLEFLPLRDFSDDDSYFRLDELFDLCAEQDISAPAIEMLTEIVFRRVHAVPIQRCIHRLGSAIPVTEKVFDLIWQNEKFSFKQKVILSNILLQYGEFDVSQKLLNLLPDVDTQEGFDNEDLNELVNLCVKRDISAPATKLVAEILFELGLEHTIEIHQTQSHDPTHG</sequence>
<accession>A0A1L9RG39</accession>
<dbReference type="OrthoDB" id="1577640at2759"/>
<dbReference type="InterPro" id="IPR027417">
    <property type="entry name" value="P-loop_NTPase"/>
</dbReference>
<organism evidence="4 5">
    <name type="scientific">Aspergillus wentii DTO 134E9</name>
    <dbReference type="NCBI Taxonomy" id="1073089"/>
    <lineage>
        <taxon>Eukaryota</taxon>
        <taxon>Fungi</taxon>
        <taxon>Dikarya</taxon>
        <taxon>Ascomycota</taxon>
        <taxon>Pezizomycotina</taxon>
        <taxon>Eurotiomycetes</taxon>
        <taxon>Eurotiomycetidae</taxon>
        <taxon>Eurotiales</taxon>
        <taxon>Aspergillaceae</taxon>
        <taxon>Aspergillus</taxon>
        <taxon>Aspergillus subgen. Cremei</taxon>
    </lineage>
</organism>
<feature type="compositionally biased region" description="Basic and acidic residues" evidence="2">
    <location>
        <begin position="102"/>
        <end position="111"/>
    </location>
</feature>
<evidence type="ECO:0000256" key="1">
    <source>
        <dbReference type="ARBA" id="ARBA00022737"/>
    </source>
</evidence>
<protein>
    <recommendedName>
        <fullName evidence="3">NACHT domain-containing protein</fullName>
    </recommendedName>
</protein>
<reference evidence="5" key="1">
    <citation type="journal article" date="2017" name="Genome Biol.">
        <title>Comparative genomics reveals high biological diversity and specific adaptations in the industrially and medically important fungal genus Aspergillus.</title>
        <authorList>
            <person name="de Vries R.P."/>
            <person name="Riley R."/>
            <person name="Wiebenga A."/>
            <person name="Aguilar-Osorio G."/>
            <person name="Amillis S."/>
            <person name="Uchima C.A."/>
            <person name="Anderluh G."/>
            <person name="Asadollahi M."/>
            <person name="Askin M."/>
            <person name="Barry K."/>
            <person name="Battaglia E."/>
            <person name="Bayram O."/>
            <person name="Benocci T."/>
            <person name="Braus-Stromeyer S.A."/>
            <person name="Caldana C."/>
            <person name="Canovas D."/>
            <person name="Cerqueira G.C."/>
            <person name="Chen F."/>
            <person name="Chen W."/>
            <person name="Choi C."/>
            <person name="Clum A."/>
            <person name="Dos Santos R.A."/>
            <person name="Damasio A.R."/>
            <person name="Diallinas G."/>
            <person name="Emri T."/>
            <person name="Fekete E."/>
            <person name="Flipphi M."/>
            <person name="Freyberg S."/>
            <person name="Gallo A."/>
            <person name="Gournas C."/>
            <person name="Habgood R."/>
            <person name="Hainaut M."/>
            <person name="Harispe M.L."/>
            <person name="Henrissat B."/>
            <person name="Hilden K.S."/>
            <person name="Hope R."/>
            <person name="Hossain A."/>
            <person name="Karabika E."/>
            <person name="Karaffa L."/>
            <person name="Karanyi Z."/>
            <person name="Krasevec N."/>
            <person name="Kuo A."/>
            <person name="Kusch H."/>
            <person name="LaButti K."/>
            <person name="Lagendijk E.L."/>
            <person name="Lapidus A."/>
            <person name="Levasseur A."/>
            <person name="Lindquist E."/>
            <person name="Lipzen A."/>
            <person name="Logrieco A.F."/>
            <person name="MacCabe A."/>
            <person name="Maekelae M.R."/>
            <person name="Malavazi I."/>
            <person name="Melin P."/>
            <person name="Meyer V."/>
            <person name="Mielnichuk N."/>
            <person name="Miskei M."/>
            <person name="Molnar A.P."/>
            <person name="Mule G."/>
            <person name="Ngan C.Y."/>
            <person name="Orejas M."/>
            <person name="Orosz E."/>
            <person name="Ouedraogo J.P."/>
            <person name="Overkamp K.M."/>
            <person name="Park H.-S."/>
            <person name="Perrone G."/>
            <person name="Piumi F."/>
            <person name="Punt P.J."/>
            <person name="Ram A.F."/>
            <person name="Ramon A."/>
            <person name="Rauscher S."/>
            <person name="Record E."/>
            <person name="Riano-Pachon D.M."/>
            <person name="Robert V."/>
            <person name="Roehrig J."/>
            <person name="Ruller R."/>
            <person name="Salamov A."/>
            <person name="Salih N.S."/>
            <person name="Samson R.A."/>
            <person name="Sandor E."/>
            <person name="Sanguinetti M."/>
            <person name="Schuetze T."/>
            <person name="Sepcic K."/>
            <person name="Shelest E."/>
            <person name="Sherlock G."/>
            <person name="Sophianopoulou V."/>
            <person name="Squina F.M."/>
            <person name="Sun H."/>
            <person name="Susca A."/>
            <person name="Todd R.B."/>
            <person name="Tsang A."/>
            <person name="Unkles S.E."/>
            <person name="van de Wiele N."/>
            <person name="van Rossen-Uffink D."/>
            <person name="Oliveira J.V."/>
            <person name="Vesth T.C."/>
            <person name="Visser J."/>
            <person name="Yu J.-H."/>
            <person name="Zhou M."/>
            <person name="Andersen M.R."/>
            <person name="Archer D.B."/>
            <person name="Baker S.E."/>
            <person name="Benoit I."/>
            <person name="Brakhage A.A."/>
            <person name="Braus G.H."/>
            <person name="Fischer R."/>
            <person name="Frisvad J.C."/>
            <person name="Goldman G.H."/>
            <person name="Houbraken J."/>
            <person name="Oakley B."/>
            <person name="Pocsi I."/>
            <person name="Scazzocchio C."/>
            <person name="Seiboth B."/>
            <person name="vanKuyk P.A."/>
            <person name="Wortman J."/>
            <person name="Dyer P.S."/>
            <person name="Grigoriev I.V."/>
        </authorList>
    </citation>
    <scope>NUCLEOTIDE SEQUENCE [LARGE SCALE GENOMIC DNA]</scope>
    <source>
        <strain evidence="5">DTO 134E9</strain>
    </source>
</reference>
<evidence type="ECO:0000256" key="2">
    <source>
        <dbReference type="SAM" id="MobiDB-lite"/>
    </source>
</evidence>
<gene>
    <name evidence="4" type="ORF">ASPWEDRAFT_69676</name>
</gene>
<dbReference type="Pfam" id="PF23397">
    <property type="entry name" value="DUF7104"/>
    <property type="match status" value="3"/>
</dbReference>
<dbReference type="Gene3D" id="3.40.50.300">
    <property type="entry name" value="P-loop containing nucleotide triphosphate hydrolases"/>
    <property type="match status" value="1"/>
</dbReference>
<dbReference type="InterPro" id="IPR055530">
    <property type="entry name" value="DUF7104"/>
</dbReference>
<evidence type="ECO:0000259" key="3">
    <source>
        <dbReference type="PROSITE" id="PS50837"/>
    </source>
</evidence>